<dbReference type="EMBL" id="CP141614">
    <property type="protein sequence ID" value="WRP13461.1"/>
    <property type="molecule type" value="Genomic_DNA"/>
</dbReference>
<organism evidence="3 4">
    <name type="scientific">Geochorda subterranea</name>
    <dbReference type="NCBI Taxonomy" id="3109564"/>
    <lineage>
        <taxon>Bacteria</taxon>
        <taxon>Bacillati</taxon>
        <taxon>Bacillota</taxon>
        <taxon>Limnochordia</taxon>
        <taxon>Limnochordales</taxon>
        <taxon>Geochordaceae</taxon>
        <taxon>Geochorda</taxon>
    </lineage>
</organism>
<dbReference type="InterPro" id="IPR038503">
    <property type="entry name" value="SpoIIIAH_sf"/>
</dbReference>
<gene>
    <name evidence="3" type="ORF">VLY81_08345</name>
</gene>
<sequence length="219" mass="23311">MRAVFYTLNVRSARHWMVGVAAGLIGFAVWSVVERGPWASGVPLAFDREFAPVQVLPATSPSTTEPSRVPSTTAPSKPVVPAAAEPEAQGSAAQGTGAAVRVSPDEFRAQRERLRSQEMELARQVLDDPDASEARKGEAQRELLELLRRSRQELEIEQLLAAAGVPDAAVSIGDSGVQVVVPRPVTAQGAARIGELVARMAGVRRENISIIDSLTAFGP</sequence>
<protein>
    <submittedName>
        <fullName evidence="3">SpoIIIAH-like family protein</fullName>
    </submittedName>
</protein>
<feature type="compositionally biased region" description="Polar residues" evidence="1">
    <location>
        <begin position="57"/>
        <end position="75"/>
    </location>
</feature>
<accession>A0ABZ1BLN3</accession>
<evidence type="ECO:0000313" key="4">
    <source>
        <dbReference type="Proteomes" id="UP001333102"/>
    </source>
</evidence>
<keyword evidence="2" id="KW-0812">Transmembrane</keyword>
<dbReference type="RefSeq" id="WP_324667706.1">
    <property type="nucleotide sequence ID" value="NZ_CP141614.1"/>
</dbReference>
<name>A0ABZ1BLN3_9FIRM</name>
<keyword evidence="2" id="KW-0472">Membrane</keyword>
<evidence type="ECO:0000256" key="1">
    <source>
        <dbReference type="SAM" id="MobiDB-lite"/>
    </source>
</evidence>
<dbReference type="Proteomes" id="UP001333102">
    <property type="component" value="Chromosome"/>
</dbReference>
<dbReference type="Pfam" id="PF12685">
    <property type="entry name" value="SpoIIIAH"/>
    <property type="match status" value="1"/>
</dbReference>
<evidence type="ECO:0000256" key="2">
    <source>
        <dbReference type="SAM" id="Phobius"/>
    </source>
</evidence>
<feature type="transmembrane region" description="Helical" evidence="2">
    <location>
        <begin position="15"/>
        <end position="33"/>
    </location>
</feature>
<evidence type="ECO:0000313" key="3">
    <source>
        <dbReference type="EMBL" id="WRP13461.1"/>
    </source>
</evidence>
<dbReference type="InterPro" id="IPR024232">
    <property type="entry name" value="SpoIIIAH"/>
</dbReference>
<keyword evidence="4" id="KW-1185">Reference proteome</keyword>
<keyword evidence="2" id="KW-1133">Transmembrane helix</keyword>
<proteinExistence type="predicted"/>
<feature type="compositionally biased region" description="Low complexity" evidence="1">
    <location>
        <begin position="79"/>
        <end position="99"/>
    </location>
</feature>
<dbReference type="Gene3D" id="1.10.287.4300">
    <property type="entry name" value="Stage III sporulation protein AH-like"/>
    <property type="match status" value="1"/>
</dbReference>
<reference evidence="4" key="1">
    <citation type="submission" date="2023-12" db="EMBL/GenBank/DDBJ databases">
        <title>Novel isolates from deep terrestrial aquifers shed light on the physiology and ecology of the class Limnochordia.</title>
        <authorList>
            <person name="Karnachuk O.V."/>
            <person name="Lukina A.P."/>
            <person name="Avakyan M.R."/>
            <person name="Kadnikov V."/>
            <person name="Begmatov S."/>
            <person name="Beletsky A.V."/>
            <person name="Mardanov A.V."/>
            <person name="Ravin N.V."/>
        </authorList>
    </citation>
    <scope>NUCLEOTIDE SEQUENCE [LARGE SCALE GENOMIC DNA]</scope>
    <source>
        <strain evidence="4">LN</strain>
    </source>
</reference>
<feature type="region of interest" description="Disordered" evidence="1">
    <location>
        <begin position="57"/>
        <end position="101"/>
    </location>
</feature>